<dbReference type="PANTHER" id="PTHR24296">
    <property type="entry name" value="CYTOCHROME P450"/>
    <property type="match status" value="1"/>
</dbReference>
<comment type="catalytic activity">
    <reaction evidence="10">
        <text>4'-O-methylnorbelladine + reduced [NADPH--hemoprotein reductase] + O2 = (10bS,4aR)-noroxomaritidine + oxidized [NADPH--hemoprotein reductase] + 2 H2O + H(+)</text>
        <dbReference type="Rhea" id="RHEA:51264"/>
        <dbReference type="Rhea" id="RHEA-COMP:11964"/>
        <dbReference type="Rhea" id="RHEA-COMP:11965"/>
        <dbReference type="ChEBI" id="CHEBI:15377"/>
        <dbReference type="ChEBI" id="CHEBI:15378"/>
        <dbReference type="ChEBI" id="CHEBI:15379"/>
        <dbReference type="ChEBI" id="CHEBI:57618"/>
        <dbReference type="ChEBI" id="CHEBI:58210"/>
        <dbReference type="ChEBI" id="CHEBI:133993"/>
        <dbReference type="ChEBI" id="CHEBI:133996"/>
        <dbReference type="EC" id="1.14.19.50"/>
    </reaction>
</comment>
<dbReference type="GO" id="GO:0004497">
    <property type="term" value="F:monooxygenase activity"/>
    <property type="evidence" value="ECO:0007669"/>
    <property type="project" value="UniProtKB-KW"/>
</dbReference>
<evidence type="ECO:0000256" key="13">
    <source>
        <dbReference type="RuleBase" id="RU000461"/>
    </source>
</evidence>
<organism evidence="14 15">
    <name type="scientific">Apostasia shenzhenica</name>
    <dbReference type="NCBI Taxonomy" id="1088818"/>
    <lineage>
        <taxon>Eukaryota</taxon>
        <taxon>Viridiplantae</taxon>
        <taxon>Streptophyta</taxon>
        <taxon>Embryophyta</taxon>
        <taxon>Tracheophyta</taxon>
        <taxon>Spermatophyta</taxon>
        <taxon>Magnoliopsida</taxon>
        <taxon>Liliopsida</taxon>
        <taxon>Asparagales</taxon>
        <taxon>Orchidaceae</taxon>
        <taxon>Apostasioideae</taxon>
        <taxon>Apostasia</taxon>
    </lineage>
</organism>
<dbReference type="EC" id="1.14.19.50" evidence="9"/>
<keyword evidence="8" id="KW-0472">Membrane</keyword>
<dbReference type="PRINTS" id="PR00385">
    <property type="entry name" value="P450"/>
</dbReference>
<dbReference type="GO" id="GO:0016020">
    <property type="term" value="C:membrane"/>
    <property type="evidence" value="ECO:0007669"/>
    <property type="project" value="UniProtKB-SubCell"/>
</dbReference>
<accession>A0A2H9ZU32</accession>
<comment type="similarity">
    <text evidence="2 13">Belongs to the cytochrome P450 family.</text>
</comment>
<dbReference type="OrthoDB" id="1470350at2759"/>
<evidence type="ECO:0000256" key="12">
    <source>
        <dbReference type="PIRSR" id="PIRSR602401-1"/>
    </source>
</evidence>
<dbReference type="GO" id="GO:0005506">
    <property type="term" value="F:iron ion binding"/>
    <property type="evidence" value="ECO:0007669"/>
    <property type="project" value="InterPro"/>
</dbReference>
<keyword evidence="7 12" id="KW-0408">Iron</keyword>
<evidence type="ECO:0000256" key="2">
    <source>
        <dbReference type="ARBA" id="ARBA00010617"/>
    </source>
</evidence>
<dbReference type="InterPro" id="IPR017972">
    <property type="entry name" value="Cyt_P450_CS"/>
</dbReference>
<dbReference type="Gene3D" id="1.10.630.10">
    <property type="entry name" value="Cytochrome P450"/>
    <property type="match status" value="1"/>
</dbReference>
<evidence type="ECO:0000256" key="1">
    <source>
        <dbReference type="ARBA" id="ARBA00004167"/>
    </source>
</evidence>
<evidence type="ECO:0000256" key="7">
    <source>
        <dbReference type="ARBA" id="ARBA00023004"/>
    </source>
</evidence>
<comment type="cofactor">
    <cofactor evidence="12">
        <name>heme</name>
        <dbReference type="ChEBI" id="CHEBI:30413"/>
    </cofactor>
</comment>
<dbReference type="Proteomes" id="UP000236161">
    <property type="component" value="Unassembled WGS sequence"/>
</dbReference>
<keyword evidence="15" id="KW-1185">Reference proteome</keyword>
<evidence type="ECO:0000256" key="6">
    <source>
        <dbReference type="ARBA" id="ARBA00023002"/>
    </source>
</evidence>
<evidence type="ECO:0000256" key="9">
    <source>
        <dbReference type="ARBA" id="ARBA00039071"/>
    </source>
</evidence>
<keyword evidence="3" id="KW-0812">Transmembrane</keyword>
<dbReference type="InterPro" id="IPR002401">
    <property type="entry name" value="Cyt_P450_E_grp-I"/>
</dbReference>
<dbReference type="InterPro" id="IPR036396">
    <property type="entry name" value="Cyt_P450_sf"/>
</dbReference>
<dbReference type="CDD" id="cd11064">
    <property type="entry name" value="CYP86A"/>
    <property type="match status" value="1"/>
</dbReference>
<dbReference type="GO" id="GO:0006629">
    <property type="term" value="P:lipid metabolic process"/>
    <property type="evidence" value="ECO:0007669"/>
    <property type="project" value="UniProtKB-ARBA"/>
</dbReference>
<comment type="catalytic activity">
    <reaction evidence="11">
        <text>4'-O-methylnorbelladine + reduced [NADPH--hemoprotein reductase] + O2 = (10bR,4aS)-noroxomaritidine + oxidized [NADPH--hemoprotein reductase] + 2 H2O + H(+)</text>
        <dbReference type="Rhea" id="RHEA:51260"/>
        <dbReference type="Rhea" id="RHEA-COMP:11964"/>
        <dbReference type="Rhea" id="RHEA-COMP:11965"/>
        <dbReference type="ChEBI" id="CHEBI:15377"/>
        <dbReference type="ChEBI" id="CHEBI:15378"/>
        <dbReference type="ChEBI" id="CHEBI:15379"/>
        <dbReference type="ChEBI" id="CHEBI:57618"/>
        <dbReference type="ChEBI" id="CHEBI:58210"/>
        <dbReference type="ChEBI" id="CHEBI:133993"/>
        <dbReference type="ChEBI" id="CHEBI:133995"/>
        <dbReference type="EC" id="1.14.19.50"/>
    </reaction>
</comment>
<feature type="binding site" description="axial binding residue" evidence="12">
    <location>
        <position position="482"/>
    </location>
    <ligand>
        <name>heme</name>
        <dbReference type="ChEBI" id="CHEBI:30413"/>
    </ligand>
    <ligandPart>
        <name>Fe</name>
        <dbReference type="ChEBI" id="CHEBI:18248"/>
    </ligandPart>
</feature>
<keyword evidence="6 13" id="KW-0560">Oxidoreductase</keyword>
<evidence type="ECO:0000256" key="11">
    <source>
        <dbReference type="ARBA" id="ARBA00049170"/>
    </source>
</evidence>
<dbReference type="SUPFAM" id="SSF48264">
    <property type="entry name" value="Cytochrome P450"/>
    <property type="match status" value="1"/>
</dbReference>
<dbReference type="PROSITE" id="PS00086">
    <property type="entry name" value="CYTOCHROME_P450"/>
    <property type="match status" value="1"/>
</dbReference>
<evidence type="ECO:0000256" key="10">
    <source>
        <dbReference type="ARBA" id="ARBA00048529"/>
    </source>
</evidence>
<dbReference type="Pfam" id="PF00067">
    <property type="entry name" value="p450"/>
    <property type="match status" value="1"/>
</dbReference>
<dbReference type="GO" id="GO:0020037">
    <property type="term" value="F:heme binding"/>
    <property type="evidence" value="ECO:0007669"/>
    <property type="project" value="InterPro"/>
</dbReference>
<dbReference type="GO" id="GO:0016705">
    <property type="term" value="F:oxidoreductase activity, acting on paired donors, with incorporation or reduction of molecular oxygen"/>
    <property type="evidence" value="ECO:0007669"/>
    <property type="project" value="InterPro"/>
</dbReference>
<dbReference type="AlphaFoldDB" id="A0A2H9ZU32"/>
<sequence length="542" mass="60295">MASSSCQSSTMAWPPSLSLLFSLLSRYPELLLALSCFLLLRRHRRRPSSVSWPVTGALPNFFLNAGRLHEWVTDVLRSGGYSAILKGPWFSYGDILLTCDPSNVRHVFSTNFVNYPKGGGFADLFDILGSGIFAVDGEDWKFQRRKTHGFMADGRFRESAAAATRNKVVNGLLPELSRREATGEAFDLQDVFLRLTFDTACLFVFGIDPGCLSEGLPTVAFAAAMDDAEEALFYRHILPVSWWKMMRWLRIGTEKKMAEATKVVDHFITEYISERTQENEKTADEGSAAAAADEGSAAAAAAGGSYDHKVSSCLLGSFLASRQEVETISPDFHKFLRDTAFNLMIAGRDTTSSGLTWFFWLLTRHPAVESKILAELSSQEATGDHRRLVYLHAALCESLRLFPPVPFEHKGAVEPDVLPSGHQVHCRRRLLFSLYSMGRMEGVWGKDCKDFRPERWISAGTGKIRHEPSYKFCAFNSGPRTCLGKDMAFEQMKAVAAAVIGRFRVEAAEGDGVAVPKLSIILHMKGGLKVRVRRREEPVVGW</sequence>
<gene>
    <name evidence="14" type="primary">CYP86B1</name>
    <name evidence="14" type="ORF">AXF42_Ash015696</name>
</gene>
<protein>
    <recommendedName>
        <fullName evidence="9">noroxomaritidine synthase</fullName>
        <ecNumber evidence="9">1.14.19.50</ecNumber>
    </recommendedName>
</protein>
<dbReference type="EMBL" id="KZ453894">
    <property type="protein sequence ID" value="PKA46802.1"/>
    <property type="molecule type" value="Genomic_DNA"/>
</dbReference>
<evidence type="ECO:0000313" key="14">
    <source>
        <dbReference type="EMBL" id="PKA46802.1"/>
    </source>
</evidence>
<evidence type="ECO:0000256" key="3">
    <source>
        <dbReference type="ARBA" id="ARBA00022692"/>
    </source>
</evidence>
<keyword evidence="13" id="KW-0503">Monooxygenase</keyword>
<keyword evidence="4 12" id="KW-0479">Metal-binding</keyword>
<evidence type="ECO:0000313" key="15">
    <source>
        <dbReference type="Proteomes" id="UP000236161"/>
    </source>
</evidence>
<evidence type="ECO:0000256" key="4">
    <source>
        <dbReference type="ARBA" id="ARBA00022723"/>
    </source>
</evidence>
<keyword evidence="5" id="KW-1133">Transmembrane helix</keyword>
<evidence type="ECO:0000256" key="8">
    <source>
        <dbReference type="ARBA" id="ARBA00023136"/>
    </source>
</evidence>
<name>A0A2H9ZU32_9ASPA</name>
<comment type="subcellular location">
    <subcellularLocation>
        <location evidence="1">Membrane</location>
        <topology evidence="1">Single-pass membrane protein</topology>
    </subcellularLocation>
</comment>
<reference evidence="14 15" key="1">
    <citation type="journal article" date="2017" name="Nature">
        <title>The Apostasia genome and the evolution of orchids.</title>
        <authorList>
            <person name="Zhang G.Q."/>
            <person name="Liu K.W."/>
            <person name="Li Z."/>
            <person name="Lohaus R."/>
            <person name="Hsiao Y.Y."/>
            <person name="Niu S.C."/>
            <person name="Wang J.Y."/>
            <person name="Lin Y.C."/>
            <person name="Xu Q."/>
            <person name="Chen L.J."/>
            <person name="Yoshida K."/>
            <person name="Fujiwara S."/>
            <person name="Wang Z.W."/>
            <person name="Zhang Y.Q."/>
            <person name="Mitsuda N."/>
            <person name="Wang M."/>
            <person name="Liu G.H."/>
            <person name="Pecoraro L."/>
            <person name="Huang H.X."/>
            <person name="Xiao X.J."/>
            <person name="Lin M."/>
            <person name="Wu X.Y."/>
            <person name="Wu W.L."/>
            <person name="Chen Y.Y."/>
            <person name="Chang S.B."/>
            <person name="Sakamoto S."/>
            <person name="Ohme-Takagi M."/>
            <person name="Yagi M."/>
            <person name="Zeng S.J."/>
            <person name="Shen C.Y."/>
            <person name="Yeh C.M."/>
            <person name="Luo Y.B."/>
            <person name="Tsai W.C."/>
            <person name="Van de Peer Y."/>
            <person name="Liu Z.J."/>
        </authorList>
    </citation>
    <scope>NUCLEOTIDE SEQUENCE [LARGE SCALE GENOMIC DNA]</scope>
    <source>
        <strain evidence="15">cv. Shenzhen</strain>
        <tissue evidence="14">Stem</tissue>
    </source>
</reference>
<keyword evidence="12 13" id="KW-0349">Heme</keyword>
<dbReference type="STRING" id="1088818.A0A2H9ZU32"/>
<dbReference type="InterPro" id="IPR001128">
    <property type="entry name" value="Cyt_P450"/>
</dbReference>
<evidence type="ECO:0000256" key="5">
    <source>
        <dbReference type="ARBA" id="ARBA00022989"/>
    </source>
</evidence>
<proteinExistence type="inferred from homology"/>
<dbReference type="PRINTS" id="PR00463">
    <property type="entry name" value="EP450I"/>
</dbReference>